<evidence type="ECO:0000256" key="1">
    <source>
        <dbReference type="ARBA" id="ARBA00023015"/>
    </source>
</evidence>
<reference evidence="5 6" key="1">
    <citation type="journal article" date="2015" name="Genome Announc.">
        <title>Expanding the biotechnology potential of lactobacilli through comparative genomics of 213 strains and associated genera.</title>
        <authorList>
            <person name="Sun Z."/>
            <person name="Harris H.M."/>
            <person name="McCann A."/>
            <person name="Guo C."/>
            <person name="Argimon S."/>
            <person name="Zhang W."/>
            <person name="Yang X."/>
            <person name="Jeffery I.B."/>
            <person name="Cooney J.C."/>
            <person name="Kagawa T.F."/>
            <person name="Liu W."/>
            <person name="Song Y."/>
            <person name="Salvetti E."/>
            <person name="Wrobel A."/>
            <person name="Rasinkangas P."/>
            <person name="Parkhill J."/>
            <person name="Rea M.C."/>
            <person name="O'Sullivan O."/>
            <person name="Ritari J."/>
            <person name="Douillard F.P."/>
            <person name="Paul Ross R."/>
            <person name="Yang R."/>
            <person name="Briner A.E."/>
            <person name="Felis G.E."/>
            <person name="de Vos W.M."/>
            <person name="Barrangou R."/>
            <person name="Klaenhammer T.R."/>
            <person name="Caufield P.W."/>
            <person name="Cui Y."/>
            <person name="Zhang H."/>
            <person name="O'Toole P.W."/>
        </authorList>
    </citation>
    <scope>NUCLEOTIDE SEQUENCE [LARGE SCALE GENOMIC DNA]</scope>
    <source>
        <strain evidence="5 6">DSM 18382</strain>
    </source>
</reference>
<dbReference type="SUPFAM" id="SSF47413">
    <property type="entry name" value="lambda repressor-like DNA-binding domains"/>
    <property type="match status" value="1"/>
</dbReference>
<dbReference type="Pfam" id="PF13377">
    <property type="entry name" value="Peripla_BP_3"/>
    <property type="match status" value="1"/>
</dbReference>
<dbReference type="RefSeq" id="WP_056983782.1">
    <property type="nucleotide sequence ID" value="NZ_AZFY01000053.1"/>
</dbReference>
<dbReference type="PROSITE" id="PS50932">
    <property type="entry name" value="HTH_LACI_2"/>
    <property type="match status" value="1"/>
</dbReference>
<dbReference type="AlphaFoldDB" id="A0A0R1VTX3"/>
<accession>A0A0R1VTX3</accession>
<keyword evidence="3" id="KW-0804">Transcription</keyword>
<dbReference type="PROSITE" id="PS00356">
    <property type="entry name" value="HTH_LACI_1"/>
    <property type="match status" value="1"/>
</dbReference>
<sequence>MRAKISDIAKLAGVSTASVSRVLNHQGGYSRQTAERIMKIADDIGYFKDRSAADLASRHNNTIGVIYTDFETNFNDLIIRQIMTAAKQHQLDVILMIAQQNDPAGLTKIVRGMIERRVFAVQFISTHPSFQIINMLNRANIFPQVIGDATNHQVSSVSSDDTQIGYQATRYLIQKGRRRIGFAGPNVHQDYVPRLRFAGYRQALADSGLSFSPDWLYEENYSYQAGIRAAKYYQQQIRLVDAVIGISDEVSWGLLNGFYDAQVDVPNDVALISIDGTELCQQTRPKLTSVTQDFVTMGEKAIDQVINQRDQPHQITTTTVAFRIDPRETT</sequence>
<protein>
    <submittedName>
        <fullName evidence="5">PurR family transcriptional regulator</fullName>
    </submittedName>
</protein>
<gene>
    <name evidence="5" type="ORF">FD41_GL002702</name>
</gene>
<dbReference type="SMART" id="SM00354">
    <property type="entry name" value="HTH_LACI"/>
    <property type="match status" value="1"/>
</dbReference>
<dbReference type="GO" id="GO:0000976">
    <property type="term" value="F:transcription cis-regulatory region binding"/>
    <property type="evidence" value="ECO:0007669"/>
    <property type="project" value="TreeGrafter"/>
</dbReference>
<dbReference type="PRINTS" id="PR00036">
    <property type="entry name" value="HTHLACI"/>
</dbReference>
<proteinExistence type="predicted"/>
<dbReference type="InterPro" id="IPR028082">
    <property type="entry name" value="Peripla_BP_I"/>
</dbReference>
<dbReference type="InterPro" id="IPR000843">
    <property type="entry name" value="HTH_LacI"/>
</dbReference>
<dbReference type="OrthoDB" id="9775106at2"/>
<evidence type="ECO:0000256" key="2">
    <source>
        <dbReference type="ARBA" id="ARBA00023125"/>
    </source>
</evidence>
<dbReference type="EMBL" id="AZFY01000053">
    <property type="protein sequence ID" value="KRM09224.1"/>
    <property type="molecule type" value="Genomic_DNA"/>
</dbReference>
<dbReference type="PANTHER" id="PTHR30146">
    <property type="entry name" value="LACI-RELATED TRANSCRIPTIONAL REPRESSOR"/>
    <property type="match status" value="1"/>
</dbReference>
<dbReference type="Gene3D" id="3.40.50.2300">
    <property type="match status" value="2"/>
</dbReference>
<evidence type="ECO:0000259" key="4">
    <source>
        <dbReference type="PROSITE" id="PS50932"/>
    </source>
</evidence>
<feature type="domain" description="HTH lacI-type" evidence="4">
    <location>
        <begin position="3"/>
        <end position="57"/>
    </location>
</feature>
<dbReference type="InterPro" id="IPR046335">
    <property type="entry name" value="LacI/GalR-like_sensor"/>
</dbReference>
<evidence type="ECO:0000256" key="3">
    <source>
        <dbReference type="ARBA" id="ARBA00023163"/>
    </source>
</evidence>
<dbReference type="InterPro" id="IPR010982">
    <property type="entry name" value="Lambda_DNA-bd_dom_sf"/>
</dbReference>
<evidence type="ECO:0000313" key="5">
    <source>
        <dbReference type="EMBL" id="KRM09224.1"/>
    </source>
</evidence>
<dbReference type="CDD" id="cd06267">
    <property type="entry name" value="PBP1_LacI_sugar_binding-like"/>
    <property type="match status" value="1"/>
</dbReference>
<dbReference type="PATRIC" id="fig|1423743.5.peg.2779"/>
<keyword evidence="6" id="KW-1185">Reference proteome</keyword>
<organism evidence="5 6">
    <name type="scientific">Lentilactobacillus farraginis DSM 18382 = JCM 14108</name>
    <dbReference type="NCBI Taxonomy" id="1423743"/>
    <lineage>
        <taxon>Bacteria</taxon>
        <taxon>Bacillati</taxon>
        <taxon>Bacillota</taxon>
        <taxon>Bacilli</taxon>
        <taxon>Lactobacillales</taxon>
        <taxon>Lactobacillaceae</taxon>
        <taxon>Lentilactobacillus</taxon>
    </lineage>
</organism>
<dbReference type="Gene3D" id="1.10.260.40">
    <property type="entry name" value="lambda repressor-like DNA-binding domains"/>
    <property type="match status" value="1"/>
</dbReference>
<dbReference type="SUPFAM" id="SSF53822">
    <property type="entry name" value="Periplasmic binding protein-like I"/>
    <property type="match status" value="1"/>
</dbReference>
<dbReference type="PANTHER" id="PTHR30146:SF109">
    <property type="entry name" value="HTH-TYPE TRANSCRIPTIONAL REGULATOR GALS"/>
    <property type="match status" value="1"/>
</dbReference>
<name>A0A0R1VTX3_9LACO</name>
<comment type="caution">
    <text evidence="5">The sequence shown here is derived from an EMBL/GenBank/DDBJ whole genome shotgun (WGS) entry which is preliminary data.</text>
</comment>
<dbReference type="Proteomes" id="UP000051966">
    <property type="component" value="Unassembled WGS sequence"/>
</dbReference>
<keyword evidence="2" id="KW-0238">DNA-binding</keyword>
<evidence type="ECO:0000313" key="6">
    <source>
        <dbReference type="Proteomes" id="UP000051966"/>
    </source>
</evidence>
<dbReference type="CDD" id="cd01392">
    <property type="entry name" value="HTH_LacI"/>
    <property type="match status" value="1"/>
</dbReference>
<dbReference type="Pfam" id="PF00356">
    <property type="entry name" value="LacI"/>
    <property type="match status" value="1"/>
</dbReference>
<dbReference type="GO" id="GO:0003700">
    <property type="term" value="F:DNA-binding transcription factor activity"/>
    <property type="evidence" value="ECO:0007669"/>
    <property type="project" value="TreeGrafter"/>
</dbReference>
<keyword evidence="1" id="KW-0805">Transcription regulation</keyword>